<accession>A0A6N2TCV3</accession>
<dbReference type="AlphaFoldDB" id="A0A6N2TCV3"/>
<protein>
    <submittedName>
        <fullName evidence="2">Aspartate racemase</fullName>
        <ecNumber evidence="2">5.1.1.13</ecNumber>
    </submittedName>
</protein>
<dbReference type="InterPro" id="IPR001920">
    <property type="entry name" value="Asp/Glu_race"/>
</dbReference>
<gene>
    <name evidence="2" type="ORF">AULFYP135_01373</name>
</gene>
<dbReference type="Gene3D" id="3.40.50.1860">
    <property type="match status" value="2"/>
</dbReference>
<dbReference type="PANTHER" id="PTHR21198">
    <property type="entry name" value="GLUTAMATE RACEMASE"/>
    <property type="match status" value="1"/>
</dbReference>
<dbReference type="EC" id="5.1.1.13" evidence="2"/>
<proteinExistence type="predicted"/>
<sequence length="183" mass="20126">MEETHASKEEEHIHILVDCNPKMPSRQEAILCGGPSPVPAMVETARNLQQAGADCIILGANTAHYFLDEVSAQVDIPFLDILEEAVKELLRQVPQAKRVGVLATFAAMESGLYQSYCARRGIEVIPLDPLFSKPCKLPSSTSNTTASCQRTASPWRTLPTVWWNKAQKLSFWAAPKFPSSCQG</sequence>
<evidence type="ECO:0000256" key="1">
    <source>
        <dbReference type="ARBA" id="ARBA00023235"/>
    </source>
</evidence>
<dbReference type="PANTHER" id="PTHR21198:SF7">
    <property type="entry name" value="ASPARTATE-GLUTAMATE RACEMASE FAMILY"/>
    <property type="match status" value="1"/>
</dbReference>
<dbReference type="InterPro" id="IPR015942">
    <property type="entry name" value="Asp/Glu/hydantoin_racemase"/>
</dbReference>
<dbReference type="GO" id="GO:0047689">
    <property type="term" value="F:aspartate racemase activity"/>
    <property type="evidence" value="ECO:0007669"/>
    <property type="project" value="UniProtKB-EC"/>
</dbReference>
<evidence type="ECO:0000313" key="2">
    <source>
        <dbReference type="EMBL" id="VYT03367.1"/>
    </source>
</evidence>
<organism evidence="2">
    <name type="scientific">uncultured Anaerotruncus sp</name>
    <dbReference type="NCBI Taxonomy" id="905011"/>
    <lineage>
        <taxon>Bacteria</taxon>
        <taxon>Bacillati</taxon>
        <taxon>Bacillota</taxon>
        <taxon>Clostridia</taxon>
        <taxon>Eubacteriales</taxon>
        <taxon>Oscillospiraceae</taxon>
        <taxon>Anaerotruncus</taxon>
        <taxon>environmental samples</taxon>
    </lineage>
</organism>
<name>A0A6N2TCV3_9FIRM</name>
<dbReference type="Pfam" id="PF01177">
    <property type="entry name" value="Asp_Glu_race"/>
    <property type="match status" value="1"/>
</dbReference>
<dbReference type="EMBL" id="CACRSL010000003">
    <property type="protein sequence ID" value="VYT03367.1"/>
    <property type="molecule type" value="Genomic_DNA"/>
</dbReference>
<dbReference type="SUPFAM" id="SSF53681">
    <property type="entry name" value="Aspartate/glutamate racemase"/>
    <property type="match status" value="2"/>
</dbReference>
<reference evidence="2" key="1">
    <citation type="submission" date="2019-11" db="EMBL/GenBank/DDBJ databases">
        <authorList>
            <person name="Feng L."/>
        </authorList>
    </citation>
    <scope>NUCLEOTIDE SEQUENCE</scope>
    <source>
        <strain evidence="2">AundefinedLFYP135</strain>
    </source>
</reference>
<keyword evidence="1 2" id="KW-0413">Isomerase</keyword>